<gene>
    <name evidence="1" type="ORF">sscle_09g070730</name>
</gene>
<evidence type="ECO:0000313" key="1">
    <source>
        <dbReference type="EMBL" id="APA12303.1"/>
    </source>
</evidence>
<dbReference type="AlphaFoldDB" id="A0A1D9QCG6"/>
<dbReference type="Pfam" id="PF13489">
    <property type="entry name" value="Methyltransf_23"/>
    <property type="match status" value="1"/>
</dbReference>
<dbReference type="InterPro" id="IPR029063">
    <property type="entry name" value="SAM-dependent_MTases_sf"/>
</dbReference>
<dbReference type="Proteomes" id="UP000177798">
    <property type="component" value="Chromosome 9"/>
</dbReference>
<dbReference type="VEuPathDB" id="FungiDB:sscle_09g070730"/>
<name>A0A1D9QCG6_SCLS1</name>
<dbReference type="SUPFAM" id="SSF53335">
    <property type="entry name" value="S-adenosyl-L-methionine-dependent methyltransferases"/>
    <property type="match status" value="1"/>
</dbReference>
<evidence type="ECO:0000313" key="2">
    <source>
        <dbReference type="Proteomes" id="UP000177798"/>
    </source>
</evidence>
<accession>A0A1D9QCG6</accession>
<organism evidence="1 2">
    <name type="scientific">Sclerotinia sclerotiorum (strain ATCC 18683 / 1980 / Ss-1)</name>
    <name type="common">White mold</name>
    <name type="synonym">Whetzelinia sclerotiorum</name>
    <dbReference type="NCBI Taxonomy" id="665079"/>
    <lineage>
        <taxon>Eukaryota</taxon>
        <taxon>Fungi</taxon>
        <taxon>Dikarya</taxon>
        <taxon>Ascomycota</taxon>
        <taxon>Pezizomycotina</taxon>
        <taxon>Leotiomycetes</taxon>
        <taxon>Helotiales</taxon>
        <taxon>Sclerotiniaceae</taxon>
        <taxon>Sclerotinia</taxon>
    </lineage>
</organism>
<sequence length="321" mass="36907">MSNFDIVITETLTVELEVDPAVVDTCHSDSEEECTTDTARIFHENKDDKYKLPIDKLEQDRLELQHRMLKITMNDKIYLAPIKPEEINHVLDVGTGHGTWAVEFATEFPNAHVIGTDLSPSTRESKPENCEFVVADAEETWDFPHKFDFIHFRDLMMCFESEKEVFRSAFNALEPGGYCQTLDARFPLDAIDSSVEGTAIAEWFQACCQSGEATGRPWTNVTKYMAWMEEIGFEDVTETVYHNAINDWPIGAKEKRIGAMMHKDIKLFLYSTKRTLKEALKWDEAHVDELLLKAKESVKDRNVHAYLPIYVVWGRKPFPSE</sequence>
<dbReference type="EMBL" id="CP017822">
    <property type="protein sequence ID" value="APA12303.1"/>
    <property type="molecule type" value="Genomic_DNA"/>
</dbReference>
<dbReference type="Gene3D" id="3.40.50.150">
    <property type="entry name" value="Vaccinia Virus protein VP39"/>
    <property type="match status" value="1"/>
</dbReference>
<dbReference type="PANTHER" id="PTHR43591:SF102">
    <property type="entry name" value="S-ADENOSYL-L-METHIONINE-DEPENDENT METHYLTRANSFERASE"/>
    <property type="match status" value="1"/>
</dbReference>
<reference evidence="2" key="1">
    <citation type="journal article" date="2017" name="Genome Biol. Evol.">
        <title>The complete genome sequence of the phytopathogenic fungus Sclerotinia sclerotiorum reveals insights into the genome architecture of broad host range pathogens.</title>
        <authorList>
            <person name="Derbyshire M."/>
            <person name="Denton-Giles M."/>
            <person name="Hegedus D."/>
            <person name="Seifbarghy S."/>
            <person name="Rollins J."/>
            <person name="van Kan J."/>
            <person name="Seidl M.F."/>
            <person name="Faino L."/>
            <person name="Mbengue M."/>
            <person name="Navaud O."/>
            <person name="Raffaele S."/>
            <person name="Hammond-Kosack K."/>
            <person name="Heard S."/>
            <person name="Oliver R."/>
        </authorList>
    </citation>
    <scope>NUCLEOTIDE SEQUENCE [LARGE SCALE GENOMIC DNA]</scope>
    <source>
        <strain evidence="2">ATCC 18683 / 1980 / Ss-1</strain>
    </source>
</reference>
<protein>
    <recommendedName>
        <fullName evidence="3">Methyltransferase domain-containing protein</fullName>
    </recommendedName>
</protein>
<dbReference type="PANTHER" id="PTHR43591">
    <property type="entry name" value="METHYLTRANSFERASE"/>
    <property type="match status" value="1"/>
</dbReference>
<dbReference type="OrthoDB" id="2013972at2759"/>
<dbReference type="CDD" id="cd02440">
    <property type="entry name" value="AdoMet_MTases"/>
    <property type="match status" value="1"/>
</dbReference>
<evidence type="ECO:0008006" key="3">
    <source>
        <dbReference type="Google" id="ProtNLM"/>
    </source>
</evidence>
<proteinExistence type="predicted"/>